<evidence type="ECO:0008006" key="3">
    <source>
        <dbReference type="Google" id="ProtNLM"/>
    </source>
</evidence>
<evidence type="ECO:0000313" key="2">
    <source>
        <dbReference type="Proteomes" id="UP000464954"/>
    </source>
</evidence>
<name>A0A6P1M913_9BACT</name>
<reference evidence="1 2" key="1">
    <citation type="submission" date="2020-01" db="EMBL/GenBank/DDBJ databases">
        <title>Ponticoccus aerotolerans gen. nov., sp. nov., an anaerobic bacterium and proposal of Ponticoccusceae fam. nov., Ponticoccusles ord. nov. and Ponticoccuse classis nov. in the phylum Kiritimatiellaeota.</title>
        <authorList>
            <person name="Zhou L.Y."/>
            <person name="Du Z.J."/>
        </authorList>
    </citation>
    <scope>NUCLEOTIDE SEQUENCE [LARGE SCALE GENOMIC DNA]</scope>
    <source>
        <strain evidence="1 2">S-5007</strain>
    </source>
</reference>
<sequence>MKKVIFEIGLYLICTSSLRAQTLSEQFDWGSGVDGRVIISERQSIGGQAVQAGDVSWLCNIGRAVFCGDFNGDGYWDIGLRNKSTEQIEICFADTEGTLSFGKLQTIDAASSGAEYTVLAVDAL</sequence>
<keyword evidence="2" id="KW-1185">Reference proteome</keyword>
<dbReference type="EMBL" id="CP047593">
    <property type="protein sequence ID" value="QHI70381.1"/>
    <property type="molecule type" value="Genomic_DNA"/>
</dbReference>
<evidence type="ECO:0000313" key="1">
    <source>
        <dbReference type="EMBL" id="QHI70381.1"/>
    </source>
</evidence>
<dbReference type="KEGG" id="taer:GT409_13330"/>
<dbReference type="InterPro" id="IPR028994">
    <property type="entry name" value="Integrin_alpha_N"/>
</dbReference>
<gene>
    <name evidence="1" type="ORF">GT409_13330</name>
</gene>
<organism evidence="1 2">
    <name type="scientific">Tichowtungia aerotolerans</name>
    <dbReference type="NCBI Taxonomy" id="2697043"/>
    <lineage>
        <taxon>Bacteria</taxon>
        <taxon>Pseudomonadati</taxon>
        <taxon>Kiritimatiellota</taxon>
        <taxon>Tichowtungiia</taxon>
        <taxon>Tichowtungiales</taxon>
        <taxon>Tichowtungiaceae</taxon>
        <taxon>Tichowtungia</taxon>
    </lineage>
</organism>
<dbReference type="RefSeq" id="WP_160629558.1">
    <property type="nucleotide sequence ID" value="NZ_CP047593.1"/>
</dbReference>
<accession>A0A6P1M913</accession>
<protein>
    <recommendedName>
        <fullName evidence="3">VCBS repeat-containing protein</fullName>
    </recommendedName>
</protein>
<dbReference type="Proteomes" id="UP000464954">
    <property type="component" value="Chromosome"/>
</dbReference>
<proteinExistence type="predicted"/>
<dbReference type="SUPFAM" id="SSF69318">
    <property type="entry name" value="Integrin alpha N-terminal domain"/>
    <property type="match status" value="1"/>
</dbReference>
<dbReference type="AlphaFoldDB" id="A0A6P1M913"/>